<comment type="pathway">
    <text evidence="2 13">Cofactor biosynthesis; NAD(+) biosynthesis; iminoaspartate from L-aspartate (oxidase route): step 1/1.</text>
</comment>
<dbReference type="RefSeq" id="WP_069644345.1">
    <property type="nucleotide sequence ID" value="NZ_MIJE01000035.1"/>
</dbReference>
<dbReference type="NCBIfam" id="TIGR00551">
    <property type="entry name" value="nadB"/>
    <property type="match status" value="1"/>
</dbReference>
<dbReference type="PANTHER" id="PTHR42716">
    <property type="entry name" value="L-ASPARTATE OXIDASE"/>
    <property type="match status" value="1"/>
</dbReference>
<dbReference type="Proteomes" id="UP000094296">
    <property type="component" value="Unassembled WGS sequence"/>
</dbReference>
<proteinExistence type="inferred from homology"/>
<accession>A0A1E5FYY1</accession>
<keyword evidence="17" id="KW-1185">Reference proteome</keyword>
<evidence type="ECO:0000256" key="10">
    <source>
        <dbReference type="ARBA" id="ARBA00048305"/>
    </source>
</evidence>
<dbReference type="InterPro" id="IPR005288">
    <property type="entry name" value="NadB"/>
</dbReference>
<evidence type="ECO:0000256" key="6">
    <source>
        <dbReference type="ARBA" id="ARBA00022630"/>
    </source>
</evidence>
<dbReference type="EMBL" id="MIJE01000035">
    <property type="protein sequence ID" value="OEF95779.1"/>
    <property type="molecule type" value="Genomic_DNA"/>
</dbReference>
<name>A0A1E5FYY1_9FIRM</name>
<keyword evidence="7 13" id="KW-0662">Pyridine nucleotide biosynthesis</keyword>
<dbReference type="GO" id="GO:0005737">
    <property type="term" value="C:cytoplasm"/>
    <property type="evidence" value="ECO:0007669"/>
    <property type="project" value="UniProtKB-SubCell"/>
</dbReference>
<evidence type="ECO:0000256" key="4">
    <source>
        <dbReference type="ARBA" id="ARBA00012173"/>
    </source>
</evidence>
<protein>
    <recommendedName>
        <fullName evidence="5 11">L-aspartate oxidase</fullName>
        <ecNumber evidence="4 11">1.4.3.16</ecNumber>
    </recommendedName>
</protein>
<dbReference type="SUPFAM" id="SSF51905">
    <property type="entry name" value="FAD/NAD(P)-binding domain"/>
    <property type="match status" value="1"/>
</dbReference>
<dbReference type="Gene3D" id="3.50.50.60">
    <property type="entry name" value="FAD/NAD(P)-binding domain"/>
    <property type="match status" value="1"/>
</dbReference>
<dbReference type="GO" id="GO:0008734">
    <property type="term" value="F:L-aspartate oxidase activity"/>
    <property type="evidence" value="ECO:0007669"/>
    <property type="project" value="UniProtKB-UniRule"/>
</dbReference>
<gene>
    <name evidence="16" type="ORF">BHF68_11825</name>
</gene>
<feature type="domain" description="Fumarate reductase/succinate dehydrogenase flavoprotein-like C-terminal" evidence="15">
    <location>
        <begin position="436"/>
        <end position="524"/>
    </location>
</feature>
<dbReference type="GO" id="GO:0034628">
    <property type="term" value="P:'de novo' NAD+ biosynthetic process from L-aspartate"/>
    <property type="evidence" value="ECO:0007669"/>
    <property type="project" value="TreeGrafter"/>
</dbReference>
<dbReference type="EC" id="1.4.3.16" evidence="4 11"/>
<dbReference type="PRINTS" id="PR00368">
    <property type="entry name" value="FADPNR"/>
</dbReference>
<dbReference type="Gene3D" id="3.90.700.10">
    <property type="entry name" value="Succinate dehydrogenase/fumarate reductase flavoprotein, catalytic domain"/>
    <property type="match status" value="1"/>
</dbReference>
<dbReference type="PIRSF" id="PIRSF000171">
    <property type="entry name" value="SDHA_APRA_LASPO"/>
    <property type="match status" value="1"/>
</dbReference>
<dbReference type="InterPro" id="IPR037099">
    <property type="entry name" value="Fum_R/Succ_DH_flav-like_C_sf"/>
</dbReference>
<evidence type="ECO:0000256" key="13">
    <source>
        <dbReference type="RuleBase" id="RU362049"/>
    </source>
</evidence>
<evidence type="ECO:0000256" key="11">
    <source>
        <dbReference type="NCBIfam" id="TIGR00551"/>
    </source>
</evidence>
<dbReference type="Pfam" id="PF02910">
    <property type="entry name" value="Succ_DH_flav_C"/>
    <property type="match status" value="1"/>
</dbReference>
<evidence type="ECO:0000256" key="9">
    <source>
        <dbReference type="ARBA" id="ARBA00023002"/>
    </source>
</evidence>
<reference evidence="16 17" key="1">
    <citation type="submission" date="2016-09" db="EMBL/GenBank/DDBJ databases">
        <title>Draft genome sequence for the type strain of Desulfuribacillus alkaliarsenatis AHT28, an obligately anaerobic, sulfidogenic bacterium isolated from Russian soda lake sediments.</title>
        <authorList>
            <person name="Abin C.A."/>
            <person name="Hollibaugh J.T."/>
        </authorList>
    </citation>
    <scope>NUCLEOTIDE SEQUENCE [LARGE SCALE GENOMIC DNA]</scope>
    <source>
        <strain evidence="16 17">AHT28</strain>
    </source>
</reference>
<organism evidence="16 17">
    <name type="scientific">Desulfuribacillus alkaliarsenatis</name>
    <dbReference type="NCBI Taxonomy" id="766136"/>
    <lineage>
        <taxon>Bacteria</taxon>
        <taxon>Bacillati</taxon>
        <taxon>Bacillota</taxon>
        <taxon>Desulfuribacillia</taxon>
        <taxon>Desulfuribacillales</taxon>
        <taxon>Desulfuribacillaceae</taxon>
        <taxon>Desulfuribacillus</taxon>
    </lineage>
</organism>
<comment type="similarity">
    <text evidence="3 13">Belongs to the FAD-dependent oxidoreductase 2 family. NadB subfamily.</text>
</comment>
<dbReference type="OrthoDB" id="9806724at2"/>
<dbReference type="InterPro" id="IPR036188">
    <property type="entry name" value="FAD/NAD-bd_sf"/>
</dbReference>
<dbReference type="AlphaFoldDB" id="A0A1E5FYY1"/>
<evidence type="ECO:0000259" key="15">
    <source>
        <dbReference type="Pfam" id="PF02910"/>
    </source>
</evidence>
<evidence type="ECO:0000256" key="7">
    <source>
        <dbReference type="ARBA" id="ARBA00022642"/>
    </source>
</evidence>
<dbReference type="FunFam" id="3.90.700.10:FF:000002">
    <property type="entry name" value="L-aspartate oxidase"/>
    <property type="match status" value="1"/>
</dbReference>
<evidence type="ECO:0000256" key="5">
    <source>
        <dbReference type="ARBA" id="ARBA00021901"/>
    </source>
</evidence>
<evidence type="ECO:0000256" key="2">
    <source>
        <dbReference type="ARBA" id="ARBA00004950"/>
    </source>
</evidence>
<sequence length="537" mass="59624">MQGRYLVNLNKNIQVIDTDAVVIGSGIAGLYTAYSLCEQFDKITLVTKQHLKESNTNYAQGGIAAAISESDSPELHQQDTVYAGAGLCNEEAVAVLVNEGPDRIQELIDLGAKFDRTETGLALAKEGAHSCRRILRAQGDATGAEIVRALLNVVSKNSKIDKLDYHFAIDVITEGNTCKGVLLQNDVGEQFFYRTSIVVLASGGMGQLFRYTTNPDIATGDGVAMAYRAGALITSLEFYQFHPTVLSYPGAPRFLISEAVRGEGAVLRNIHGERFMLDKHEMAELAPRDVVSRSIVEEMDKTKATYVFLDITHEKPETLQERFPTIYQKCLQYGLDISSDWIPVAPAAHYAMGGVRTNEWGETEVKGLFACGEVACTQVHGANRLASNSLSEALVYGKRIANTAFAYVATNSAIPYQLPYLLHKPVSRLQYINERRLRLQKVMLRYVGLRRNKEGLESALEEFKKYSPMEGYAYSELSEYEFMNMLTCATLLTHSALAREESRGAHYRTDFPQTDSDWHRTISIHKERGVIVSANTI</sequence>
<keyword evidence="9 13" id="KW-0560">Oxidoreductase</keyword>
<dbReference type="InterPro" id="IPR027477">
    <property type="entry name" value="Succ_DH/fumarate_Rdtase_cat_sf"/>
</dbReference>
<comment type="cofactor">
    <cofactor evidence="1 13">
        <name>FAD</name>
        <dbReference type="ChEBI" id="CHEBI:57692"/>
    </cofactor>
</comment>
<dbReference type="InterPro" id="IPR015939">
    <property type="entry name" value="Fum_Rdtase/Succ_DH_flav-like_C"/>
</dbReference>
<dbReference type="UniPathway" id="UPA00253">
    <property type="reaction ID" value="UER00326"/>
</dbReference>
<dbReference type="GO" id="GO:0033765">
    <property type="term" value="F:steroid dehydrogenase activity, acting on the CH-CH group of donors"/>
    <property type="evidence" value="ECO:0007669"/>
    <property type="project" value="UniProtKB-ARBA"/>
</dbReference>
<dbReference type="Gene3D" id="1.20.58.100">
    <property type="entry name" value="Fumarate reductase/succinate dehydrogenase flavoprotein-like, C-terminal domain"/>
    <property type="match status" value="1"/>
</dbReference>
<evidence type="ECO:0000256" key="12">
    <source>
        <dbReference type="PIRSR" id="PIRSR000171-1"/>
    </source>
</evidence>
<evidence type="ECO:0000259" key="14">
    <source>
        <dbReference type="Pfam" id="PF00890"/>
    </source>
</evidence>
<keyword evidence="8 13" id="KW-0274">FAD</keyword>
<feature type="active site" description="Proton acceptor" evidence="12">
    <location>
        <position position="288"/>
    </location>
</feature>
<keyword evidence="6 13" id="KW-0285">Flavoprotein</keyword>
<comment type="subcellular location">
    <subcellularLocation>
        <location evidence="13">Cytoplasm</location>
    </subcellularLocation>
</comment>
<evidence type="ECO:0000313" key="17">
    <source>
        <dbReference type="Proteomes" id="UP000094296"/>
    </source>
</evidence>
<evidence type="ECO:0000256" key="1">
    <source>
        <dbReference type="ARBA" id="ARBA00001974"/>
    </source>
</evidence>
<comment type="function">
    <text evidence="13">Catalyzes the oxidation of L-aspartate to iminoaspartate.</text>
</comment>
<dbReference type="NCBIfam" id="NF005701">
    <property type="entry name" value="PRK07512.1"/>
    <property type="match status" value="1"/>
</dbReference>
<evidence type="ECO:0000313" key="16">
    <source>
        <dbReference type="EMBL" id="OEF95779.1"/>
    </source>
</evidence>
<dbReference type="Pfam" id="PF00890">
    <property type="entry name" value="FAD_binding_2"/>
    <property type="match status" value="1"/>
</dbReference>
<dbReference type="SUPFAM" id="SSF56425">
    <property type="entry name" value="Succinate dehydrogenase/fumarate reductase flavoprotein, catalytic domain"/>
    <property type="match status" value="1"/>
</dbReference>
<dbReference type="STRING" id="766136.BHF68_11825"/>
<comment type="catalytic activity">
    <reaction evidence="10">
        <text>L-aspartate + O2 = iminosuccinate + H2O2</text>
        <dbReference type="Rhea" id="RHEA:25876"/>
        <dbReference type="ChEBI" id="CHEBI:15379"/>
        <dbReference type="ChEBI" id="CHEBI:16240"/>
        <dbReference type="ChEBI" id="CHEBI:29991"/>
        <dbReference type="ChEBI" id="CHEBI:77875"/>
        <dbReference type="EC" id="1.4.3.16"/>
    </reaction>
    <physiologicalReaction direction="left-to-right" evidence="10">
        <dbReference type="Rhea" id="RHEA:25877"/>
    </physiologicalReaction>
</comment>
<dbReference type="SUPFAM" id="SSF46977">
    <property type="entry name" value="Succinate dehydrogenase/fumarate reductase flavoprotein C-terminal domain"/>
    <property type="match status" value="1"/>
</dbReference>
<evidence type="ECO:0000256" key="3">
    <source>
        <dbReference type="ARBA" id="ARBA00008562"/>
    </source>
</evidence>
<evidence type="ECO:0000256" key="8">
    <source>
        <dbReference type="ARBA" id="ARBA00022827"/>
    </source>
</evidence>
<feature type="domain" description="FAD-dependent oxidoreductase 2 FAD-binding" evidence="14">
    <location>
        <begin position="19"/>
        <end position="390"/>
    </location>
</feature>
<comment type="caution">
    <text evidence="16">The sequence shown here is derived from an EMBL/GenBank/DDBJ whole genome shotgun (WGS) entry which is preliminary data.</text>
</comment>
<dbReference type="PANTHER" id="PTHR42716:SF2">
    <property type="entry name" value="L-ASPARTATE OXIDASE, CHLOROPLASTIC"/>
    <property type="match status" value="1"/>
</dbReference>
<dbReference type="InterPro" id="IPR003953">
    <property type="entry name" value="FAD-dep_OxRdtase_2_FAD-bd"/>
</dbReference>